<evidence type="ECO:0000313" key="2">
    <source>
        <dbReference type="EMBL" id="KAL0567994.1"/>
    </source>
</evidence>
<sequence length="607" mass="69359">MSFLIRGFGRTILPERPAGRAQEPEDLKSDRTLVIVDNPNRPISRLPPHILLQIFADCVLHRPGRWAPGLPSWISFSRVCRQWRDIALNSASLWAIPDFDFPALAHEMIWRRSRDYPLDLDFALPFRVTGRSFAVFLDALSRNHRLSSVVIKGYDVSIEEVLSRLNQPMPLLQTLELEYHSSGEHLIPDRFLGGYAPYLQSLHIVGLHIRFEHLKFKSLTSLKLSPHHYSADYEDEPAPCHECPTTAQLLGALHEMPLLQTLQLEHCRLPHDTGSEEPCLVHPVHLNHLRCLVLSPYPSQCANLLNYVRFPAHKTFIHIQCRGTPLEEDDLIPVFSSLTTHLHRAPPVNEDHPIERLSICNGGFDYYDDVEPAFSLDAWRSNNDMALRLHFGVVRISERLVHVAREKLPLEHLRELNIRLTECSAGRICRSFGSLPRLKTVFMMGLDLLDFVVGFGADFEEHSPPVPVPVECECRVPFPALETLTLHGGDFWVLSKMNLIGKVLTARAGHGYRLSKLSLIDCIALDQEGVDRIKEGAPGVDVRWDRYTLGEDGLDVEEHEYSDDEEAFDRDRFYYTVDSNWQVIRENDEDEYVVYYSSSEDSSDSEL</sequence>
<organism evidence="2 3">
    <name type="scientific">Marasmius crinis-equi</name>
    <dbReference type="NCBI Taxonomy" id="585013"/>
    <lineage>
        <taxon>Eukaryota</taxon>
        <taxon>Fungi</taxon>
        <taxon>Dikarya</taxon>
        <taxon>Basidiomycota</taxon>
        <taxon>Agaricomycotina</taxon>
        <taxon>Agaricomycetes</taxon>
        <taxon>Agaricomycetidae</taxon>
        <taxon>Agaricales</taxon>
        <taxon>Marasmiineae</taxon>
        <taxon>Marasmiaceae</taxon>
        <taxon>Marasmius</taxon>
    </lineage>
</organism>
<dbReference type="Gene3D" id="1.20.1280.50">
    <property type="match status" value="1"/>
</dbReference>
<dbReference type="Pfam" id="PF12937">
    <property type="entry name" value="F-box-like"/>
    <property type="match status" value="1"/>
</dbReference>
<dbReference type="Proteomes" id="UP001465976">
    <property type="component" value="Unassembled WGS sequence"/>
</dbReference>
<dbReference type="InterPro" id="IPR032675">
    <property type="entry name" value="LRR_dom_sf"/>
</dbReference>
<dbReference type="EMBL" id="JBAHYK010001444">
    <property type="protein sequence ID" value="KAL0567994.1"/>
    <property type="molecule type" value="Genomic_DNA"/>
</dbReference>
<protein>
    <recommendedName>
        <fullName evidence="1">F-box domain-containing protein</fullName>
    </recommendedName>
</protein>
<gene>
    <name evidence="2" type="ORF">V5O48_013996</name>
</gene>
<proteinExistence type="predicted"/>
<keyword evidence="3" id="KW-1185">Reference proteome</keyword>
<name>A0ABR3EYJ7_9AGAR</name>
<feature type="domain" description="F-box" evidence="1">
    <location>
        <begin position="43"/>
        <end position="95"/>
    </location>
</feature>
<dbReference type="SUPFAM" id="SSF52047">
    <property type="entry name" value="RNI-like"/>
    <property type="match status" value="1"/>
</dbReference>
<dbReference type="InterPro" id="IPR001810">
    <property type="entry name" value="F-box_dom"/>
</dbReference>
<evidence type="ECO:0000313" key="3">
    <source>
        <dbReference type="Proteomes" id="UP001465976"/>
    </source>
</evidence>
<dbReference type="Gene3D" id="3.80.10.10">
    <property type="entry name" value="Ribonuclease Inhibitor"/>
    <property type="match status" value="1"/>
</dbReference>
<accession>A0ABR3EYJ7</accession>
<comment type="caution">
    <text evidence="2">The sequence shown here is derived from an EMBL/GenBank/DDBJ whole genome shotgun (WGS) entry which is preliminary data.</text>
</comment>
<reference evidence="2 3" key="1">
    <citation type="submission" date="2024-02" db="EMBL/GenBank/DDBJ databases">
        <title>A draft genome for the cacao thread blight pathogen Marasmius crinis-equi.</title>
        <authorList>
            <person name="Cohen S.P."/>
            <person name="Baruah I.K."/>
            <person name="Amoako-Attah I."/>
            <person name="Bukari Y."/>
            <person name="Meinhardt L.W."/>
            <person name="Bailey B.A."/>
        </authorList>
    </citation>
    <scope>NUCLEOTIDE SEQUENCE [LARGE SCALE GENOMIC DNA]</scope>
    <source>
        <strain evidence="2 3">GH-76</strain>
    </source>
</reference>
<evidence type="ECO:0000259" key="1">
    <source>
        <dbReference type="Pfam" id="PF12937"/>
    </source>
</evidence>